<evidence type="ECO:0000313" key="1">
    <source>
        <dbReference type="EMBL" id="KAI3367975.1"/>
    </source>
</evidence>
<gene>
    <name evidence="1" type="ORF">L3Q82_026795</name>
</gene>
<sequence>MEWLLLHHLRPQTHHALDPLQFAYWEKTGVEDAIIFLLHRSLSHLDRGSGAVRITFLDFSSAFNTIQPLLLRDKLTEMGVRHCGQQHRSTAAGTVGKGTCPTFSTSQSSAMYRSSHGRHTAIMDCIRSGQEDEYRELIQDFTSHGVTPTTCSSTPSRPGRWTDADADTGSCPS</sequence>
<protein>
    <submittedName>
        <fullName evidence="1">Uncharacterized protein</fullName>
    </submittedName>
</protein>
<keyword evidence="2" id="KW-1185">Reference proteome</keyword>
<reference evidence="1" key="1">
    <citation type="submission" date="2022-04" db="EMBL/GenBank/DDBJ databases">
        <title>Jade perch genome.</title>
        <authorList>
            <person name="Chao B."/>
        </authorList>
    </citation>
    <scope>NUCLEOTIDE SEQUENCE</scope>
    <source>
        <strain evidence="1">CB-2022</strain>
    </source>
</reference>
<name>A0ACB8WJY6_9TELE</name>
<organism evidence="1 2">
    <name type="scientific">Scortum barcoo</name>
    <name type="common">barcoo grunter</name>
    <dbReference type="NCBI Taxonomy" id="214431"/>
    <lineage>
        <taxon>Eukaryota</taxon>
        <taxon>Metazoa</taxon>
        <taxon>Chordata</taxon>
        <taxon>Craniata</taxon>
        <taxon>Vertebrata</taxon>
        <taxon>Euteleostomi</taxon>
        <taxon>Actinopterygii</taxon>
        <taxon>Neopterygii</taxon>
        <taxon>Teleostei</taxon>
        <taxon>Neoteleostei</taxon>
        <taxon>Acanthomorphata</taxon>
        <taxon>Eupercaria</taxon>
        <taxon>Centrarchiformes</taxon>
        <taxon>Terapontoidei</taxon>
        <taxon>Terapontidae</taxon>
        <taxon>Scortum</taxon>
    </lineage>
</organism>
<accession>A0ACB8WJY6</accession>
<dbReference type="EMBL" id="CM041539">
    <property type="protein sequence ID" value="KAI3367975.1"/>
    <property type="molecule type" value="Genomic_DNA"/>
</dbReference>
<proteinExistence type="predicted"/>
<dbReference type="Proteomes" id="UP000831701">
    <property type="component" value="Chromosome 9"/>
</dbReference>
<comment type="caution">
    <text evidence="1">The sequence shown here is derived from an EMBL/GenBank/DDBJ whole genome shotgun (WGS) entry which is preliminary data.</text>
</comment>
<evidence type="ECO:0000313" key="2">
    <source>
        <dbReference type="Proteomes" id="UP000831701"/>
    </source>
</evidence>